<sequence>MIMLTRRSAPSRRAVDAGGEYFLERLYIVRQLEQKHFLSPQEHEWLSVPGRRMCQLFGYDIPLKSQEA</sequence>
<keyword evidence="2" id="KW-1185">Reference proteome</keyword>
<gene>
    <name evidence="1" type="primary">Acey_s0725.g1856</name>
    <name evidence="1" type="ORF">Y032_0725g1856</name>
</gene>
<evidence type="ECO:0000313" key="2">
    <source>
        <dbReference type="Proteomes" id="UP000024635"/>
    </source>
</evidence>
<comment type="caution">
    <text evidence="1">The sequence shown here is derived from an EMBL/GenBank/DDBJ whole genome shotgun (WGS) entry which is preliminary data.</text>
</comment>
<reference evidence="2" key="1">
    <citation type="journal article" date="2015" name="Nat. Genet.">
        <title>The genome and transcriptome of the zoonotic hookworm Ancylostoma ceylanicum identify infection-specific gene families.</title>
        <authorList>
            <person name="Schwarz E.M."/>
            <person name="Hu Y."/>
            <person name="Antoshechkin I."/>
            <person name="Miller M.M."/>
            <person name="Sternberg P.W."/>
            <person name="Aroian R.V."/>
        </authorList>
    </citation>
    <scope>NUCLEOTIDE SEQUENCE</scope>
    <source>
        <strain evidence="2">HY135</strain>
    </source>
</reference>
<dbReference type="EMBL" id="JARK01000325">
    <property type="protein sequence ID" value="EYC38306.1"/>
    <property type="molecule type" value="Genomic_DNA"/>
</dbReference>
<accession>A0A016WFB9</accession>
<name>A0A016WFB9_9BILA</name>
<protein>
    <submittedName>
        <fullName evidence="1">Uncharacterized protein</fullName>
    </submittedName>
</protein>
<dbReference type="Proteomes" id="UP000024635">
    <property type="component" value="Unassembled WGS sequence"/>
</dbReference>
<dbReference type="AlphaFoldDB" id="A0A016WFB9"/>
<proteinExistence type="predicted"/>
<evidence type="ECO:0000313" key="1">
    <source>
        <dbReference type="EMBL" id="EYC38306.1"/>
    </source>
</evidence>
<organism evidence="1 2">
    <name type="scientific">Ancylostoma ceylanicum</name>
    <dbReference type="NCBI Taxonomy" id="53326"/>
    <lineage>
        <taxon>Eukaryota</taxon>
        <taxon>Metazoa</taxon>
        <taxon>Ecdysozoa</taxon>
        <taxon>Nematoda</taxon>
        <taxon>Chromadorea</taxon>
        <taxon>Rhabditida</taxon>
        <taxon>Rhabditina</taxon>
        <taxon>Rhabditomorpha</taxon>
        <taxon>Strongyloidea</taxon>
        <taxon>Ancylostomatidae</taxon>
        <taxon>Ancylostomatinae</taxon>
        <taxon>Ancylostoma</taxon>
    </lineage>
</organism>